<dbReference type="InterPro" id="IPR001807">
    <property type="entry name" value="ClC"/>
</dbReference>
<organism evidence="18 19">
    <name type="scientific">Riccia fluitans</name>
    <dbReference type="NCBI Taxonomy" id="41844"/>
    <lineage>
        <taxon>Eukaryota</taxon>
        <taxon>Viridiplantae</taxon>
        <taxon>Streptophyta</taxon>
        <taxon>Embryophyta</taxon>
        <taxon>Marchantiophyta</taxon>
        <taxon>Marchantiopsida</taxon>
        <taxon>Marchantiidae</taxon>
        <taxon>Marchantiales</taxon>
        <taxon>Ricciaceae</taxon>
        <taxon>Riccia</taxon>
    </lineage>
</organism>
<dbReference type="AlphaFoldDB" id="A0ABD1ZPZ1"/>
<feature type="transmembrane region" description="Helical" evidence="15">
    <location>
        <begin position="410"/>
        <end position="436"/>
    </location>
</feature>
<dbReference type="GO" id="GO:0005254">
    <property type="term" value="F:chloride channel activity"/>
    <property type="evidence" value="ECO:0007669"/>
    <property type="project" value="UniProtKB-UniRule"/>
</dbReference>
<evidence type="ECO:0000256" key="2">
    <source>
        <dbReference type="ARBA" id="ARBA00009476"/>
    </source>
</evidence>
<dbReference type="SUPFAM" id="SSF54631">
    <property type="entry name" value="CBS-domain pair"/>
    <property type="match status" value="1"/>
</dbReference>
<comment type="similarity">
    <text evidence="2 15">Belongs to the chloride channel (TC 2.A.49) family.</text>
</comment>
<keyword evidence="5 15" id="KW-0812">Transmembrane</keyword>
<comment type="caution">
    <text evidence="18">The sequence shown here is derived from an EMBL/GenBank/DDBJ whole genome shotgun (WGS) entry which is preliminary data.</text>
</comment>
<evidence type="ECO:0000256" key="3">
    <source>
        <dbReference type="ARBA" id="ARBA00011738"/>
    </source>
</evidence>
<feature type="transmembrane region" description="Helical" evidence="15">
    <location>
        <begin position="527"/>
        <end position="545"/>
    </location>
</feature>
<comment type="subcellular location">
    <subcellularLocation>
        <location evidence="1 15">Membrane</location>
        <topology evidence="1 15">Multi-pass membrane protein</topology>
    </subcellularLocation>
</comment>
<feature type="region of interest" description="Disordered" evidence="16">
    <location>
        <begin position="699"/>
        <end position="724"/>
    </location>
</feature>
<evidence type="ECO:0000256" key="10">
    <source>
        <dbReference type="ARBA" id="ARBA00023136"/>
    </source>
</evidence>
<dbReference type="InterPro" id="IPR014743">
    <property type="entry name" value="Cl-channel_core"/>
</dbReference>
<feature type="transmembrane region" description="Helical" evidence="15">
    <location>
        <begin position="490"/>
        <end position="507"/>
    </location>
</feature>
<dbReference type="Proteomes" id="UP001605036">
    <property type="component" value="Unassembled WGS sequence"/>
</dbReference>
<evidence type="ECO:0000256" key="12">
    <source>
        <dbReference type="ARBA" id="ARBA00023214"/>
    </source>
</evidence>
<evidence type="ECO:0000256" key="9">
    <source>
        <dbReference type="ARBA" id="ARBA00023122"/>
    </source>
</evidence>
<feature type="transmembrane region" description="Helical" evidence="15">
    <location>
        <begin position="456"/>
        <end position="478"/>
    </location>
</feature>
<dbReference type="PANTHER" id="PTHR43427:SF3">
    <property type="entry name" value="CHLORIDE CHANNEL PROTEIN CLC-F"/>
    <property type="match status" value="1"/>
</dbReference>
<dbReference type="Gene3D" id="3.10.580.10">
    <property type="entry name" value="CBS-domain"/>
    <property type="match status" value="1"/>
</dbReference>
<feature type="domain" description="CBS" evidence="17">
    <location>
        <begin position="852"/>
        <end position="916"/>
    </location>
</feature>
<evidence type="ECO:0000256" key="13">
    <source>
        <dbReference type="ARBA" id="ARBA00023303"/>
    </source>
</evidence>
<feature type="compositionally biased region" description="Basic and acidic residues" evidence="16">
    <location>
        <begin position="160"/>
        <end position="179"/>
    </location>
</feature>
<evidence type="ECO:0000259" key="17">
    <source>
        <dbReference type="PROSITE" id="PS51371"/>
    </source>
</evidence>
<keyword evidence="19" id="KW-1185">Reference proteome</keyword>
<evidence type="ECO:0000256" key="14">
    <source>
        <dbReference type="PROSITE-ProRule" id="PRU00703"/>
    </source>
</evidence>
<feature type="compositionally biased region" description="Low complexity" evidence="16">
    <location>
        <begin position="699"/>
        <end position="715"/>
    </location>
</feature>
<dbReference type="Pfam" id="PF00654">
    <property type="entry name" value="Voltage_CLC"/>
    <property type="match status" value="1"/>
</dbReference>
<dbReference type="CDD" id="cd00400">
    <property type="entry name" value="Voltage_gated_ClC"/>
    <property type="match status" value="1"/>
</dbReference>
<dbReference type="InterPro" id="IPR046342">
    <property type="entry name" value="CBS_dom_sf"/>
</dbReference>
<feature type="region of interest" description="Disordered" evidence="16">
    <location>
        <begin position="72"/>
        <end position="201"/>
    </location>
</feature>
<dbReference type="SMART" id="SM00116">
    <property type="entry name" value="CBS"/>
    <property type="match status" value="2"/>
</dbReference>
<dbReference type="FunFam" id="1.10.3080.10:FF:000008">
    <property type="entry name" value="Chloride channel protein"/>
    <property type="match status" value="1"/>
</dbReference>
<keyword evidence="4 15" id="KW-0813">Transport</keyword>
<evidence type="ECO:0000256" key="1">
    <source>
        <dbReference type="ARBA" id="ARBA00004141"/>
    </source>
</evidence>
<feature type="region of interest" description="Disordered" evidence="16">
    <location>
        <begin position="215"/>
        <end position="235"/>
    </location>
</feature>
<dbReference type="InterPro" id="IPR050368">
    <property type="entry name" value="ClC-type_chloride_channel"/>
</dbReference>
<accession>A0ABD1ZPZ1</accession>
<keyword evidence="8 15" id="KW-0406">Ion transport</keyword>
<dbReference type="EMBL" id="JBHFFA010000001">
    <property type="protein sequence ID" value="KAL2653122.1"/>
    <property type="molecule type" value="Genomic_DNA"/>
</dbReference>
<feature type="transmembrane region" description="Helical" evidence="15">
    <location>
        <begin position="668"/>
        <end position="688"/>
    </location>
</feature>
<keyword evidence="6" id="KW-0677">Repeat</keyword>
<evidence type="ECO:0000256" key="6">
    <source>
        <dbReference type="ARBA" id="ARBA00022737"/>
    </source>
</evidence>
<reference evidence="18 19" key="1">
    <citation type="submission" date="2024-09" db="EMBL/GenBank/DDBJ databases">
        <title>Chromosome-scale assembly of Riccia fluitans.</title>
        <authorList>
            <person name="Paukszto L."/>
            <person name="Sawicki J."/>
            <person name="Karawczyk K."/>
            <person name="Piernik-Szablinska J."/>
            <person name="Szczecinska M."/>
            <person name="Mazdziarz M."/>
        </authorList>
    </citation>
    <scope>NUCLEOTIDE SEQUENCE [LARGE SCALE GENOMIC DNA]</scope>
    <source>
        <strain evidence="18">Rf_01</strain>
        <tissue evidence="18">Aerial parts of the thallus</tissue>
    </source>
</reference>
<feature type="compositionally biased region" description="Basic and acidic residues" evidence="16">
    <location>
        <begin position="139"/>
        <end position="152"/>
    </location>
</feature>
<feature type="transmembrane region" description="Helical" evidence="15">
    <location>
        <begin position="317"/>
        <end position="342"/>
    </location>
</feature>
<evidence type="ECO:0000256" key="4">
    <source>
        <dbReference type="ARBA" id="ARBA00022448"/>
    </source>
</evidence>
<dbReference type="GO" id="GO:0034707">
    <property type="term" value="C:chloride channel complex"/>
    <property type="evidence" value="ECO:0007669"/>
    <property type="project" value="UniProtKB-KW"/>
</dbReference>
<keyword evidence="10 15" id="KW-0472">Membrane</keyword>
<evidence type="ECO:0000313" key="18">
    <source>
        <dbReference type="EMBL" id="KAL2653122.1"/>
    </source>
</evidence>
<keyword evidence="9 14" id="KW-0129">CBS domain</keyword>
<dbReference type="SUPFAM" id="SSF81340">
    <property type="entry name" value="Clc chloride channel"/>
    <property type="match status" value="1"/>
</dbReference>
<feature type="compositionally biased region" description="Acidic residues" evidence="16">
    <location>
        <begin position="226"/>
        <end position="235"/>
    </location>
</feature>
<dbReference type="Pfam" id="PF00571">
    <property type="entry name" value="CBS"/>
    <property type="match status" value="1"/>
</dbReference>
<comment type="caution">
    <text evidence="15">Lacks conserved residue(s) required for the propagation of feature annotation.</text>
</comment>
<evidence type="ECO:0000256" key="8">
    <source>
        <dbReference type="ARBA" id="ARBA00023065"/>
    </source>
</evidence>
<dbReference type="PRINTS" id="PR00762">
    <property type="entry name" value="CLCHANNEL"/>
</dbReference>
<keyword evidence="7 15" id="KW-1133">Transmembrane helix</keyword>
<sequence length="936" mass="100357">MSTDKSEKRPFLRPFSDSDSDAEREGGRNEHLAENGKQGSSSSVVMIADSESELKCRVNEIEEQRQKSYVVNGSGEIRASTHEQSGYKGKERAKADGVVVSIGDQPEQSNRVAEIQGHVYKQKASIPQQSVSDSDSDDEAVREGGKGRDAATRRSLLRPQVRDEVQADSQREIEREREGSSSFNRGRRSSRSASPLDNDLEAQLDVARERARASNRRVSRVISPEPDFDSDFDSRDDEDLLPYNRPILQRRPSLAAQMGERVPPEWALLLLGCFLGLASGLSVVTFNRGVHLIHDLAWAGTPHEGAAWLRLQKLIDIWHRIMLIPVVGGVVVGLMHGIVAICDQVKGSRPRRRHRLDWLGGTKPILRATQAMVTLGTGCSLGPEGPSVDIGKAWGHGLATVMKNNRERRIALVAAGAAAGISAGFNAPVSGCFFAIETVLRPQHAENSPPLTTAMIILASVISSTVSQVLFGETAAFTVPTYELRSAAELPLYLLLGGLCGVVSVIFTRMTDYFTHMFEFLRDRIGIPATVTPAIGGLVTGLLALRYPGVLYWGFTNIDEILHSGKTATAPGQGLLIQLICAKVFATSFCKGSGLVGGVYAPSLFIGAAVGSVYGTMAGKAINAAMPGHDTVAHPQAYALVGMAALLAGACSVPLTSVLLLFELTKDYHILLPLMGGIGVAIWVASVAKQSAEKQLSAAVPSGARSGASGSTADAQGEAAPSQQQVWRRKGSEGMEVELCVLGDHALGPDVVPNDELLDTIKVSQALSKNLVKVLGFATVKETIAAMLKGGQKCAHVVDENDLLEGIFTCADLEHEVLKAAEMTAMGDPTLLEVEKTLVAALCSGKGDNQGEDTDLVVCFPDMSLRSALDLMESCNLDELPVVARAGKRWQDQGRQLVGVIDRSSIPRCVKEEASKRIAEALKRNHEDDGPILDGH</sequence>
<dbReference type="PANTHER" id="PTHR43427">
    <property type="entry name" value="CHLORIDE CHANNEL PROTEIN CLC-E"/>
    <property type="match status" value="1"/>
</dbReference>
<gene>
    <name evidence="18" type="ORF">R1flu_021250</name>
</gene>
<dbReference type="Gene3D" id="1.10.3080.10">
    <property type="entry name" value="Clc chloride channel"/>
    <property type="match status" value="1"/>
</dbReference>
<keyword evidence="12 15" id="KW-0868">Chloride</keyword>
<proteinExistence type="inferred from homology"/>
<dbReference type="PROSITE" id="PS51371">
    <property type="entry name" value="CBS"/>
    <property type="match status" value="1"/>
</dbReference>
<evidence type="ECO:0000313" key="19">
    <source>
        <dbReference type="Proteomes" id="UP001605036"/>
    </source>
</evidence>
<name>A0ABD1ZPZ1_9MARC</name>
<evidence type="ECO:0000256" key="15">
    <source>
        <dbReference type="RuleBase" id="RU361221"/>
    </source>
</evidence>
<dbReference type="InterPro" id="IPR000644">
    <property type="entry name" value="CBS_dom"/>
</dbReference>
<evidence type="ECO:0000256" key="5">
    <source>
        <dbReference type="ARBA" id="ARBA00022692"/>
    </source>
</evidence>
<evidence type="ECO:0000256" key="11">
    <source>
        <dbReference type="ARBA" id="ARBA00023173"/>
    </source>
</evidence>
<comment type="subunit">
    <text evidence="3">Homodimer.</text>
</comment>
<protein>
    <recommendedName>
        <fullName evidence="15">Chloride channel protein</fullName>
    </recommendedName>
</protein>
<feature type="region of interest" description="Disordered" evidence="16">
    <location>
        <begin position="1"/>
        <end position="48"/>
    </location>
</feature>
<evidence type="ECO:0000256" key="7">
    <source>
        <dbReference type="ARBA" id="ARBA00022989"/>
    </source>
</evidence>
<feature type="transmembrane region" description="Helical" evidence="15">
    <location>
        <begin position="637"/>
        <end position="662"/>
    </location>
</feature>
<keyword evidence="11" id="KW-0869">Chloride channel</keyword>
<keyword evidence="13" id="KW-0407">Ion channel</keyword>
<feature type="compositionally biased region" description="Basic and acidic residues" evidence="16">
    <location>
        <begin position="21"/>
        <end position="34"/>
    </location>
</feature>
<feature type="compositionally biased region" description="Basic and acidic residues" evidence="16">
    <location>
        <begin position="1"/>
        <end position="10"/>
    </location>
</feature>
<evidence type="ECO:0000256" key="16">
    <source>
        <dbReference type="SAM" id="MobiDB-lite"/>
    </source>
</evidence>
<feature type="transmembrane region" description="Helical" evidence="15">
    <location>
        <begin position="266"/>
        <end position="286"/>
    </location>
</feature>